<dbReference type="KEGG" id="dmm:dnm_015020"/>
<gene>
    <name evidence="1" type="ORF">dnm_015020</name>
</gene>
<evidence type="ECO:0000313" key="2">
    <source>
        <dbReference type="Proteomes" id="UP000663722"/>
    </source>
</evidence>
<name>A0A975BHJ5_9BACT</name>
<protein>
    <submittedName>
        <fullName evidence="1">Uncharacterized protein</fullName>
    </submittedName>
</protein>
<reference evidence="1" key="1">
    <citation type="journal article" date="2021" name="Microb. Physiol.">
        <title>Proteogenomic Insights into the Physiology of Marine, Sulfate-Reducing, Filamentous Desulfonema limicola and Desulfonema magnum.</title>
        <authorList>
            <person name="Schnaars V."/>
            <person name="Wohlbrand L."/>
            <person name="Scheve S."/>
            <person name="Hinrichs C."/>
            <person name="Reinhardt R."/>
            <person name="Rabus R."/>
        </authorList>
    </citation>
    <scope>NUCLEOTIDE SEQUENCE</scope>
    <source>
        <strain evidence="1">4be13</strain>
    </source>
</reference>
<organism evidence="1 2">
    <name type="scientific">Desulfonema magnum</name>
    <dbReference type="NCBI Taxonomy" id="45655"/>
    <lineage>
        <taxon>Bacteria</taxon>
        <taxon>Pseudomonadati</taxon>
        <taxon>Thermodesulfobacteriota</taxon>
        <taxon>Desulfobacteria</taxon>
        <taxon>Desulfobacterales</taxon>
        <taxon>Desulfococcaceae</taxon>
        <taxon>Desulfonema</taxon>
    </lineage>
</organism>
<dbReference type="AlphaFoldDB" id="A0A975BHJ5"/>
<dbReference type="Proteomes" id="UP000663722">
    <property type="component" value="Chromosome"/>
</dbReference>
<keyword evidence="2" id="KW-1185">Reference proteome</keyword>
<accession>A0A975BHJ5</accession>
<proteinExistence type="predicted"/>
<dbReference type="EMBL" id="CP061800">
    <property type="protein sequence ID" value="QTA85491.1"/>
    <property type="molecule type" value="Genomic_DNA"/>
</dbReference>
<sequence length="57" mass="6274">MNQMRQSADRKIFGLSADGGETRLFPAGEGSPVLKKKPGFFAVPHTVRELFNLLTVI</sequence>
<evidence type="ECO:0000313" key="1">
    <source>
        <dbReference type="EMBL" id="QTA85491.1"/>
    </source>
</evidence>